<evidence type="ECO:0000256" key="6">
    <source>
        <dbReference type="SAM" id="MobiDB-lite"/>
    </source>
</evidence>
<comment type="caution">
    <text evidence="8">The sequence shown here is derived from an EMBL/GenBank/DDBJ whole genome shotgun (WGS) entry which is preliminary data.</text>
</comment>
<dbReference type="Gene3D" id="3.40.1190.20">
    <property type="match status" value="1"/>
</dbReference>
<keyword evidence="2 8" id="KW-0808">Transferase</keyword>
<dbReference type="PROSITE" id="PS00584">
    <property type="entry name" value="PFKB_KINASES_2"/>
    <property type="match status" value="1"/>
</dbReference>
<dbReference type="Pfam" id="PF00294">
    <property type="entry name" value="PfkB"/>
    <property type="match status" value="1"/>
</dbReference>
<dbReference type="PANTHER" id="PTHR43085">
    <property type="entry name" value="HEXOKINASE FAMILY MEMBER"/>
    <property type="match status" value="1"/>
</dbReference>
<dbReference type="SUPFAM" id="SSF53613">
    <property type="entry name" value="Ribokinase-like"/>
    <property type="match status" value="1"/>
</dbReference>
<keyword evidence="4 8" id="KW-0418">Kinase</keyword>
<feature type="domain" description="Carbohydrate kinase PfkB" evidence="7">
    <location>
        <begin position="25"/>
        <end position="293"/>
    </location>
</feature>
<evidence type="ECO:0000313" key="8">
    <source>
        <dbReference type="EMBL" id="NYD55737.1"/>
    </source>
</evidence>
<dbReference type="PANTHER" id="PTHR43085:SF1">
    <property type="entry name" value="PSEUDOURIDINE KINASE-RELATED"/>
    <property type="match status" value="1"/>
</dbReference>
<protein>
    <submittedName>
        <fullName evidence="8">Fructokinase</fullName>
        <ecNumber evidence="8">2.7.1.4</ecNumber>
    </submittedName>
</protein>
<dbReference type="EMBL" id="JACCBH010000001">
    <property type="protein sequence ID" value="NYD55737.1"/>
    <property type="molecule type" value="Genomic_DNA"/>
</dbReference>
<comment type="similarity">
    <text evidence="1">Belongs to the carbohydrate kinase PfkB family.</text>
</comment>
<keyword evidence="5" id="KW-0067">ATP-binding</keyword>
<dbReference type="InterPro" id="IPR029056">
    <property type="entry name" value="Ribokinase-like"/>
</dbReference>
<organism evidence="8 9">
    <name type="scientific">Microbacterium pseudoresistens</name>
    <dbReference type="NCBI Taxonomy" id="640634"/>
    <lineage>
        <taxon>Bacteria</taxon>
        <taxon>Bacillati</taxon>
        <taxon>Actinomycetota</taxon>
        <taxon>Actinomycetes</taxon>
        <taxon>Micrococcales</taxon>
        <taxon>Microbacteriaceae</taxon>
        <taxon>Microbacterium</taxon>
    </lineage>
</organism>
<sequence>MSSSAPRTVAVIGEALVDIVDGMAHPGGSPMNVAVGLARLGEPVTLHTLLGADAHGDLIRAHLDESAVTVGNLSDGDGATWAATAELAGDGSATYRFRMDGTIPVPALAGLRAVHTGSIGALRAAEAGSVLAAFSAADASTLRSLDPNIRADVMGEGARERAEQLAAQCHVVKLSDEDAAWLYPGESLEDVLARIAALGPRFVVATRGGEGCLALVDGVLSERPATPVVVADTIGAGDAFMSGLLFGLLRDDADRAIVEGAALSAERIARALATASASASVAVSRTGANPPRPAELADALARMDSGSDDAGLRRAAASPVRD</sequence>
<dbReference type="InterPro" id="IPR050306">
    <property type="entry name" value="PfkB_Carbo_kinase"/>
</dbReference>
<evidence type="ECO:0000256" key="2">
    <source>
        <dbReference type="ARBA" id="ARBA00022679"/>
    </source>
</evidence>
<keyword evidence="3" id="KW-0547">Nucleotide-binding</keyword>
<dbReference type="RefSeq" id="WP_179435012.1">
    <property type="nucleotide sequence ID" value="NZ_BAABLC010000004.1"/>
</dbReference>
<dbReference type="Proteomes" id="UP000552045">
    <property type="component" value="Unassembled WGS sequence"/>
</dbReference>
<evidence type="ECO:0000256" key="3">
    <source>
        <dbReference type="ARBA" id="ARBA00022741"/>
    </source>
</evidence>
<dbReference type="PROSITE" id="PS00583">
    <property type="entry name" value="PFKB_KINASES_1"/>
    <property type="match status" value="1"/>
</dbReference>
<feature type="region of interest" description="Disordered" evidence="6">
    <location>
        <begin position="301"/>
        <end position="322"/>
    </location>
</feature>
<evidence type="ECO:0000313" key="9">
    <source>
        <dbReference type="Proteomes" id="UP000552045"/>
    </source>
</evidence>
<evidence type="ECO:0000256" key="1">
    <source>
        <dbReference type="ARBA" id="ARBA00010688"/>
    </source>
</evidence>
<accession>A0A7Y9EXE6</accession>
<dbReference type="EC" id="2.7.1.4" evidence="8"/>
<dbReference type="AlphaFoldDB" id="A0A7Y9EXE6"/>
<evidence type="ECO:0000256" key="5">
    <source>
        <dbReference type="ARBA" id="ARBA00022840"/>
    </source>
</evidence>
<name>A0A7Y9EXE6_9MICO</name>
<reference evidence="8 9" key="1">
    <citation type="submission" date="2020-07" db="EMBL/GenBank/DDBJ databases">
        <title>Sequencing the genomes of 1000 actinobacteria strains.</title>
        <authorList>
            <person name="Klenk H.-P."/>
        </authorList>
    </citation>
    <scope>NUCLEOTIDE SEQUENCE [LARGE SCALE GENOMIC DNA]</scope>
    <source>
        <strain evidence="8 9">DSM 22185</strain>
    </source>
</reference>
<dbReference type="InterPro" id="IPR002173">
    <property type="entry name" value="Carboh/pur_kinase_PfkB_CS"/>
</dbReference>
<proteinExistence type="inferred from homology"/>
<keyword evidence="9" id="KW-1185">Reference proteome</keyword>
<dbReference type="GO" id="GO:0008865">
    <property type="term" value="F:fructokinase activity"/>
    <property type="evidence" value="ECO:0007669"/>
    <property type="project" value="UniProtKB-EC"/>
</dbReference>
<dbReference type="InterPro" id="IPR011611">
    <property type="entry name" value="PfkB_dom"/>
</dbReference>
<evidence type="ECO:0000256" key="4">
    <source>
        <dbReference type="ARBA" id="ARBA00022777"/>
    </source>
</evidence>
<evidence type="ECO:0000259" key="7">
    <source>
        <dbReference type="Pfam" id="PF00294"/>
    </source>
</evidence>
<dbReference type="GO" id="GO:0005524">
    <property type="term" value="F:ATP binding"/>
    <property type="evidence" value="ECO:0007669"/>
    <property type="project" value="UniProtKB-KW"/>
</dbReference>
<gene>
    <name evidence="8" type="ORF">BKA02_002792</name>
</gene>